<sequence length="77" mass="8725">MNLKHRTASTEKKVTQKLDDIPHPTLDATLYLLVFSITAIGGLVSYGAYQLFKPERKLAHKAKTLVDEHEDDHQHEA</sequence>
<evidence type="ECO:0000313" key="2">
    <source>
        <dbReference type="EMBL" id="GAN36143.1"/>
    </source>
</evidence>
<gene>
    <name evidence="2" type="ORF">LC0644_0732</name>
</gene>
<dbReference type="EMBL" id="BAYM01000050">
    <property type="protein sequence ID" value="GAN36143.1"/>
    <property type="molecule type" value="Genomic_DNA"/>
</dbReference>
<keyword evidence="1" id="KW-1133">Transmembrane helix</keyword>
<evidence type="ECO:0000256" key="1">
    <source>
        <dbReference type="SAM" id="Phobius"/>
    </source>
</evidence>
<proteinExistence type="predicted"/>
<dbReference type="AlphaFoldDB" id="A0A0C9QBU4"/>
<organism evidence="2 3">
    <name type="scientific">Lacticaseibacillus paracasei NRIC 0644</name>
    <dbReference type="NCBI Taxonomy" id="1435038"/>
    <lineage>
        <taxon>Bacteria</taxon>
        <taxon>Bacillati</taxon>
        <taxon>Bacillota</taxon>
        <taxon>Bacilli</taxon>
        <taxon>Lactobacillales</taxon>
        <taxon>Lactobacillaceae</taxon>
        <taxon>Lacticaseibacillus</taxon>
    </lineage>
</organism>
<keyword evidence="1" id="KW-0812">Transmembrane</keyword>
<dbReference type="Proteomes" id="UP000032552">
    <property type="component" value="Unassembled WGS sequence"/>
</dbReference>
<comment type="caution">
    <text evidence="2">The sequence shown here is derived from an EMBL/GenBank/DDBJ whole genome shotgun (WGS) entry which is preliminary data.</text>
</comment>
<dbReference type="RefSeq" id="WP_003594628.1">
    <property type="nucleotide sequence ID" value="NZ_BAYM01000050.1"/>
</dbReference>
<keyword evidence="1" id="KW-0472">Membrane</keyword>
<evidence type="ECO:0000313" key="3">
    <source>
        <dbReference type="Proteomes" id="UP000032552"/>
    </source>
</evidence>
<protein>
    <submittedName>
        <fullName evidence="2">Uncharacterized protein</fullName>
    </submittedName>
</protein>
<reference evidence="3" key="1">
    <citation type="submission" date="2014-05" db="EMBL/GenBank/DDBJ databases">
        <title>Whole genome sequencing of Lactobacillus casei NRIC0644.</title>
        <authorList>
            <person name="Atarashi H."/>
            <person name="Yoshida Y."/>
            <person name="Fujimura S."/>
            <person name="Tanaka N."/>
            <person name="Shiwa Y."/>
            <person name="Yoshikawa H."/>
            <person name="Okada S."/>
            <person name="Nakagawa J."/>
        </authorList>
    </citation>
    <scope>NUCLEOTIDE SEQUENCE [LARGE SCALE GENOMIC DNA]</scope>
    <source>
        <strain evidence="3">NRIC0644</strain>
    </source>
</reference>
<name>A0A0C9QBU4_LACPA</name>
<feature type="transmembrane region" description="Helical" evidence="1">
    <location>
        <begin position="28"/>
        <end position="49"/>
    </location>
</feature>
<accession>A0A0C9QBU4</accession>